<dbReference type="RefSeq" id="WP_073274202.1">
    <property type="nucleotide sequence ID" value="NZ_FRAC01000008.1"/>
</dbReference>
<gene>
    <name evidence="1" type="ORF">SAMN02745136_01381</name>
</gene>
<dbReference type="Gene3D" id="3.40.50.880">
    <property type="match status" value="1"/>
</dbReference>
<dbReference type="OrthoDB" id="9780891at2"/>
<dbReference type="EMBL" id="FRAC01000008">
    <property type="protein sequence ID" value="SHJ97358.1"/>
    <property type="molecule type" value="Genomic_DNA"/>
</dbReference>
<name>A0A1M6NNX3_9FIRM</name>
<proteinExistence type="predicted"/>
<keyword evidence="2" id="KW-1185">Reference proteome</keyword>
<dbReference type="InterPro" id="IPR017853">
    <property type="entry name" value="GH"/>
</dbReference>
<dbReference type="InterPro" id="IPR028212">
    <property type="entry name" value="GHL6"/>
</dbReference>
<evidence type="ECO:0000313" key="1">
    <source>
        <dbReference type="EMBL" id="SHJ97358.1"/>
    </source>
</evidence>
<dbReference type="SUPFAM" id="SSF51445">
    <property type="entry name" value="(Trans)glycosidases"/>
    <property type="match status" value="1"/>
</dbReference>
<protein>
    <submittedName>
        <fullName evidence="1">Beta-galactosidase trimerisation domain-containing protein</fullName>
    </submittedName>
</protein>
<dbReference type="AlphaFoldDB" id="A0A1M6NNX3"/>
<accession>A0A1M6NNX3</accession>
<dbReference type="InterPro" id="IPR029062">
    <property type="entry name" value="Class_I_gatase-like"/>
</dbReference>
<dbReference type="CDD" id="cd03143">
    <property type="entry name" value="A4_beta-galactosidase_middle_domain"/>
    <property type="match status" value="1"/>
</dbReference>
<evidence type="ECO:0000313" key="2">
    <source>
        <dbReference type="Proteomes" id="UP000184386"/>
    </source>
</evidence>
<dbReference type="Pfam" id="PF14871">
    <property type="entry name" value="GHL6"/>
    <property type="match status" value="1"/>
</dbReference>
<dbReference type="STRING" id="1121322.SAMN02745136_01381"/>
<organism evidence="1 2">
    <name type="scientific">Anaerocolumna jejuensis DSM 15929</name>
    <dbReference type="NCBI Taxonomy" id="1121322"/>
    <lineage>
        <taxon>Bacteria</taxon>
        <taxon>Bacillati</taxon>
        <taxon>Bacillota</taxon>
        <taxon>Clostridia</taxon>
        <taxon>Lachnospirales</taxon>
        <taxon>Lachnospiraceae</taxon>
        <taxon>Anaerocolumna</taxon>
    </lineage>
</organism>
<dbReference type="Proteomes" id="UP000184386">
    <property type="component" value="Unassembled WGS sequence"/>
</dbReference>
<reference evidence="1 2" key="1">
    <citation type="submission" date="2016-11" db="EMBL/GenBank/DDBJ databases">
        <authorList>
            <person name="Jaros S."/>
            <person name="Januszkiewicz K."/>
            <person name="Wedrychowicz H."/>
        </authorList>
    </citation>
    <scope>NUCLEOTIDE SEQUENCE [LARGE SCALE GENOMIC DNA]</scope>
    <source>
        <strain evidence="1 2">DSM 15929</strain>
    </source>
</reference>
<sequence length="670" mass="76542">MKQLRYRQVHLDFHTSEYIQDIGKDFQAEEFAQTLKEAYVDSITCFARCHHGWLYYPSKKFPELIHPELANHNLLLEQIEACHRNGIKVPVYTTIRWDGRVMREHPEWLCVDEKGDFINMQEVLEPHFYNAICLNSGYRDFLKEHLLDIIDVVGTDNLDGIFMDIVVQVDCCCDHCRKKMLEHNIDPDSKKERESYAAIMLEEFKEEISEFIWANAPGISIFYNDSRFDTDSKRAFDAYSHLELESLPSGSWGYDHFPAVVRYARTLGKEIIGMTGKFHTYWGDFHSLKNKAALEYECFQMLAMGTGCSVGDQLHPLGKLSKATYELIGSVYKSVAEKEKYCIGAAAKSEIAILTPVEYLDHTVKDLVIPKALIGAVRMLQELSCQFDIVDSDAELDGYRVVILPDGIPYSKRLETILSGYVGKGGCLLGTYDACLPEDGISGLYGIKYMGRSVFSREFVMPNDIIGKNLPKEEFVMYERGNDIEAAQAEVLMDRIAPYFERGGEKFCSHQHAPSSGRVHMPEVTRKGNVIYCAHPLFGLYRKNSAVWCKQMVKDMLDILLPNPLVSHNGPSTLLCTLNTQKDFHRDILHLLHYITEKRSEDISTIEDVIPLYHTEIRIFTGNRKVSGVYLLPEEEPAAFTQENGYIRFQVEKIEGHQMAGIQYADGKEE</sequence>
<dbReference type="Gene3D" id="3.20.20.80">
    <property type="entry name" value="Glycosidases"/>
    <property type="match status" value="1"/>
</dbReference>
<dbReference type="SUPFAM" id="SSF52317">
    <property type="entry name" value="Class I glutamine amidotransferase-like"/>
    <property type="match status" value="1"/>
</dbReference>